<name>A0A3G1KUZ3_FORW1</name>
<evidence type="ECO:0000256" key="3">
    <source>
        <dbReference type="ARBA" id="ARBA00022448"/>
    </source>
</evidence>
<comment type="similarity">
    <text evidence="2">Belongs to the CitM (TC 2.A.11) transporter family.</text>
</comment>
<feature type="transmembrane region" description="Helical" evidence="8">
    <location>
        <begin position="247"/>
        <end position="265"/>
    </location>
</feature>
<feature type="transmembrane region" description="Helical" evidence="8">
    <location>
        <begin position="361"/>
        <end position="385"/>
    </location>
</feature>
<keyword evidence="5 8" id="KW-0812">Transmembrane</keyword>
<dbReference type="PANTHER" id="PTHR43568:SF1">
    <property type="entry name" value="P PROTEIN"/>
    <property type="match status" value="1"/>
</dbReference>
<dbReference type="KEGG" id="fwa:DCMF_17040"/>
<dbReference type="InterPro" id="IPR004680">
    <property type="entry name" value="Cit_transptr-like_dom"/>
</dbReference>
<accession>A0A3G1KUZ3</accession>
<dbReference type="Pfam" id="PF03600">
    <property type="entry name" value="CitMHS"/>
    <property type="match status" value="1"/>
</dbReference>
<reference evidence="10 11" key="1">
    <citation type="submission" date="2016-10" db="EMBL/GenBank/DDBJ databases">
        <title>Complete Genome Sequence of Peptococcaceae strain DCMF.</title>
        <authorList>
            <person name="Edwards R.J."/>
            <person name="Holland S.I."/>
            <person name="Deshpande N.P."/>
            <person name="Wong Y.K."/>
            <person name="Ertan H."/>
            <person name="Manefield M."/>
            <person name="Russell T.L."/>
            <person name="Lee M.J."/>
        </authorList>
    </citation>
    <scope>NUCLEOTIDE SEQUENCE [LARGE SCALE GENOMIC DNA]</scope>
    <source>
        <strain evidence="10 11">DCMF</strain>
    </source>
</reference>
<evidence type="ECO:0000256" key="8">
    <source>
        <dbReference type="SAM" id="Phobius"/>
    </source>
</evidence>
<dbReference type="InterPro" id="IPR000802">
    <property type="entry name" value="Arsenical_pump_ArsB"/>
</dbReference>
<dbReference type="EMBL" id="CP017634">
    <property type="protein sequence ID" value="ATW26237.1"/>
    <property type="molecule type" value="Genomic_DNA"/>
</dbReference>
<dbReference type="AlphaFoldDB" id="A0A3G1KUZ3"/>
<dbReference type="PANTHER" id="PTHR43568">
    <property type="entry name" value="P PROTEIN"/>
    <property type="match status" value="1"/>
</dbReference>
<dbReference type="InterPro" id="IPR051475">
    <property type="entry name" value="Diverse_Ion_Transporter"/>
</dbReference>
<feature type="transmembrane region" description="Helical" evidence="8">
    <location>
        <begin position="220"/>
        <end position="241"/>
    </location>
</feature>
<dbReference type="CDD" id="cd01116">
    <property type="entry name" value="P_permease"/>
    <property type="match status" value="1"/>
</dbReference>
<dbReference type="PRINTS" id="PR00758">
    <property type="entry name" value="ARSENICPUMP"/>
</dbReference>
<sequence length="427" mass="46605">MDHSVFEVAISAAIFVTAYVLIILDKFDRTIIALSGAALMIFLHILTQEKAFLEIDYNTIGLLISMMVIVMITRRSGVFEYLAVKTVKIAKGEPFQIIILLSLITGIISAFLDNVTTILLILPVTFTVAKDLHINPVPFIIAEVFASNVGGTATLVGDPPNIMIGSAVGLSFMDFIKNDALVVIPILFLTTYIFALLYKKKLVATKENKEKVMQMDESKCITDHVLLTKSLAVLSLTILGFLLHSQLHFESATIAIGGAVLLLAISKVKTEKILEEVEWKTIFFFVGLFMMVGGIKETGIIKMLAQGVLDLTHGDLVLTTMAILWVSAIASAFIDNIPFVATMIPMIKDLGALSGMNLNPLWWALSLGACLGGNGTIIGASANVIATGMAEERGHKITFARYFKIAFPVMLLTIVICTVYLYVFYLI</sequence>
<dbReference type="GO" id="GO:0015105">
    <property type="term" value="F:arsenite transmembrane transporter activity"/>
    <property type="evidence" value="ECO:0007669"/>
    <property type="project" value="InterPro"/>
</dbReference>
<feature type="transmembrane region" description="Helical" evidence="8">
    <location>
        <begin position="97"/>
        <end position="122"/>
    </location>
</feature>
<feature type="transmembrane region" description="Helical" evidence="8">
    <location>
        <begin position="180"/>
        <end position="199"/>
    </location>
</feature>
<keyword evidence="11" id="KW-1185">Reference proteome</keyword>
<dbReference type="Proteomes" id="UP000323521">
    <property type="component" value="Chromosome"/>
</dbReference>
<feature type="transmembrane region" description="Helical" evidence="8">
    <location>
        <begin position="316"/>
        <end position="340"/>
    </location>
</feature>
<evidence type="ECO:0000256" key="2">
    <source>
        <dbReference type="ARBA" id="ARBA00009843"/>
    </source>
</evidence>
<feature type="transmembrane region" description="Helical" evidence="8">
    <location>
        <begin position="59"/>
        <end position="77"/>
    </location>
</feature>
<evidence type="ECO:0000256" key="5">
    <source>
        <dbReference type="ARBA" id="ARBA00022692"/>
    </source>
</evidence>
<evidence type="ECO:0000256" key="4">
    <source>
        <dbReference type="ARBA" id="ARBA00022475"/>
    </source>
</evidence>
<organism evidence="10 11">
    <name type="scientific">Formimonas warabiya</name>
    <dbReference type="NCBI Taxonomy" id="1761012"/>
    <lineage>
        <taxon>Bacteria</taxon>
        <taxon>Bacillati</taxon>
        <taxon>Bacillota</taxon>
        <taxon>Clostridia</taxon>
        <taxon>Eubacteriales</taxon>
        <taxon>Peptococcaceae</taxon>
        <taxon>Candidatus Formimonas</taxon>
    </lineage>
</organism>
<feature type="domain" description="Citrate transporter-like" evidence="9">
    <location>
        <begin position="19"/>
        <end position="368"/>
    </location>
</feature>
<comment type="subcellular location">
    <subcellularLocation>
        <location evidence="1">Cell membrane</location>
        <topology evidence="1">Multi-pass membrane protein</topology>
    </subcellularLocation>
</comment>
<dbReference type="GO" id="GO:0005886">
    <property type="term" value="C:plasma membrane"/>
    <property type="evidence" value="ECO:0007669"/>
    <property type="project" value="UniProtKB-SubCell"/>
</dbReference>
<dbReference type="OrthoDB" id="9765532at2"/>
<evidence type="ECO:0000313" key="11">
    <source>
        <dbReference type="Proteomes" id="UP000323521"/>
    </source>
</evidence>
<proteinExistence type="inferred from homology"/>
<feature type="transmembrane region" description="Helical" evidence="8">
    <location>
        <begin position="6"/>
        <end position="24"/>
    </location>
</feature>
<dbReference type="RefSeq" id="WP_148135527.1">
    <property type="nucleotide sequence ID" value="NZ_CP017634.1"/>
</dbReference>
<keyword evidence="3" id="KW-0813">Transport</keyword>
<gene>
    <name evidence="10" type="ORF">DCMF_17040</name>
</gene>
<protein>
    <recommendedName>
        <fullName evidence="9">Citrate transporter-like domain-containing protein</fullName>
    </recommendedName>
</protein>
<evidence type="ECO:0000256" key="6">
    <source>
        <dbReference type="ARBA" id="ARBA00022989"/>
    </source>
</evidence>
<evidence type="ECO:0000256" key="1">
    <source>
        <dbReference type="ARBA" id="ARBA00004651"/>
    </source>
</evidence>
<keyword evidence="4" id="KW-1003">Cell membrane</keyword>
<evidence type="ECO:0000256" key="7">
    <source>
        <dbReference type="ARBA" id="ARBA00023136"/>
    </source>
</evidence>
<evidence type="ECO:0000313" key="10">
    <source>
        <dbReference type="EMBL" id="ATW26237.1"/>
    </source>
</evidence>
<feature type="transmembrane region" description="Helical" evidence="8">
    <location>
        <begin position="405"/>
        <end position="425"/>
    </location>
</feature>
<evidence type="ECO:0000259" key="9">
    <source>
        <dbReference type="Pfam" id="PF03600"/>
    </source>
</evidence>
<feature type="transmembrane region" description="Helical" evidence="8">
    <location>
        <begin position="277"/>
        <end position="296"/>
    </location>
</feature>
<keyword evidence="6 8" id="KW-1133">Transmembrane helix</keyword>
<feature type="transmembrane region" description="Helical" evidence="8">
    <location>
        <begin position="31"/>
        <end position="47"/>
    </location>
</feature>
<keyword evidence="7 8" id="KW-0472">Membrane</keyword>